<feature type="chain" id="PRO_5018087405" description="Glucanase" evidence="1">
    <location>
        <begin position="27"/>
        <end position="322"/>
    </location>
</feature>
<evidence type="ECO:0000313" key="2">
    <source>
        <dbReference type="EMBL" id="RNL86896.1"/>
    </source>
</evidence>
<evidence type="ECO:0000313" key="3">
    <source>
        <dbReference type="Proteomes" id="UP000269198"/>
    </source>
</evidence>
<accession>A0A3N0EG80</accession>
<dbReference type="RefSeq" id="WP_123199724.1">
    <property type="nucleotide sequence ID" value="NZ_RJMB01000002.1"/>
</dbReference>
<protein>
    <recommendedName>
        <fullName evidence="4">Glucanase</fullName>
    </recommendedName>
</protein>
<feature type="signal peptide" evidence="1">
    <location>
        <begin position="1"/>
        <end position="26"/>
    </location>
</feature>
<dbReference type="AlphaFoldDB" id="A0A3N0EG80"/>
<name>A0A3N0EG80_9ACTN</name>
<gene>
    <name evidence="2" type="ORF">EFW17_03235</name>
</gene>
<evidence type="ECO:0008006" key="4">
    <source>
        <dbReference type="Google" id="ProtNLM"/>
    </source>
</evidence>
<proteinExistence type="predicted"/>
<dbReference type="OrthoDB" id="2957541at2"/>
<sequence>MPTTRLPGPITAALILTLTTTPPATADTYPGATVSRYTPLTGTENDRVTAREAGCAEGEKGTNGVRFLIVGTQESGATLRHPGTTASSTSPRAPAEHAATVAAAWATGFAQCRTNHAQAELALTVNNKSDGGINGDTAGGQWAAIVTEAAQNDNHAVTITGGIDAEPSWSTPTWARAWVDAFTGATDRTLYAGNSADGCPQHGSSTTTCANEWTLADLHHVSTGAAPTIEAIPQIHRTDGTQTRQWAAVSSWGARHGSGPIRFAGAMSQNTACDQRRDCTATDNTPKAAWTQLWHELNSHDETAISRLPTATDIRWPQETGT</sequence>
<dbReference type="EMBL" id="RJMB01000002">
    <property type="protein sequence ID" value="RNL86896.1"/>
    <property type="molecule type" value="Genomic_DNA"/>
</dbReference>
<keyword evidence="3" id="KW-1185">Reference proteome</keyword>
<organism evidence="2 3">
    <name type="scientific">Halostreptopolyspora alba</name>
    <dbReference type="NCBI Taxonomy" id="2487137"/>
    <lineage>
        <taxon>Bacteria</taxon>
        <taxon>Bacillati</taxon>
        <taxon>Actinomycetota</taxon>
        <taxon>Actinomycetes</taxon>
        <taxon>Streptosporangiales</taxon>
        <taxon>Nocardiopsidaceae</taxon>
        <taxon>Halostreptopolyspora</taxon>
    </lineage>
</organism>
<comment type="caution">
    <text evidence="2">The sequence shown here is derived from an EMBL/GenBank/DDBJ whole genome shotgun (WGS) entry which is preliminary data.</text>
</comment>
<evidence type="ECO:0000256" key="1">
    <source>
        <dbReference type="SAM" id="SignalP"/>
    </source>
</evidence>
<reference evidence="2 3" key="1">
    <citation type="submission" date="2018-11" db="EMBL/GenBank/DDBJ databases">
        <title>The genome draft of YIM 96095.</title>
        <authorList>
            <person name="Tang S.-K."/>
            <person name="Chunyu W.-X."/>
            <person name="Feng Y.-Z."/>
        </authorList>
    </citation>
    <scope>NUCLEOTIDE SEQUENCE [LARGE SCALE GENOMIC DNA]</scope>
    <source>
        <strain evidence="2 3">YIM 96095</strain>
    </source>
</reference>
<keyword evidence="1" id="KW-0732">Signal</keyword>
<dbReference type="Proteomes" id="UP000269198">
    <property type="component" value="Unassembled WGS sequence"/>
</dbReference>